<name>A0A8J5MS64_HOMAM</name>
<keyword evidence="1" id="KW-0175">Coiled coil</keyword>
<feature type="compositionally biased region" description="Basic residues" evidence="2">
    <location>
        <begin position="1"/>
        <end position="18"/>
    </location>
</feature>
<dbReference type="AlphaFoldDB" id="A0A8J5MS64"/>
<dbReference type="EMBL" id="JAHLQT010028013">
    <property type="protein sequence ID" value="KAG7162170.1"/>
    <property type="molecule type" value="Genomic_DNA"/>
</dbReference>
<feature type="coiled-coil region" evidence="1">
    <location>
        <begin position="131"/>
        <end position="172"/>
    </location>
</feature>
<protein>
    <recommendedName>
        <fullName evidence="5">BZIP domain-containing protein</fullName>
    </recommendedName>
</protein>
<reference evidence="3" key="1">
    <citation type="journal article" date="2021" name="Sci. Adv.">
        <title>The American lobster genome reveals insights on longevity, neural, and immune adaptations.</title>
        <authorList>
            <person name="Polinski J.M."/>
            <person name="Zimin A.V."/>
            <person name="Clark K.F."/>
            <person name="Kohn A.B."/>
            <person name="Sadowski N."/>
            <person name="Timp W."/>
            <person name="Ptitsyn A."/>
            <person name="Khanna P."/>
            <person name="Romanova D.Y."/>
            <person name="Williams P."/>
            <person name="Greenwood S.J."/>
            <person name="Moroz L.L."/>
            <person name="Walt D.R."/>
            <person name="Bodnar A.G."/>
        </authorList>
    </citation>
    <scope>NUCLEOTIDE SEQUENCE</scope>
    <source>
        <strain evidence="3">GMGI-L3</strain>
    </source>
</reference>
<gene>
    <name evidence="3" type="ORF">Hamer_G010837</name>
</gene>
<feature type="region of interest" description="Disordered" evidence="2">
    <location>
        <begin position="237"/>
        <end position="263"/>
    </location>
</feature>
<evidence type="ECO:0008006" key="5">
    <source>
        <dbReference type="Google" id="ProtNLM"/>
    </source>
</evidence>
<organism evidence="3 4">
    <name type="scientific">Homarus americanus</name>
    <name type="common">American lobster</name>
    <dbReference type="NCBI Taxonomy" id="6706"/>
    <lineage>
        <taxon>Eukaryota</taxon>
        <taxon>Metazoa</taxon>
        <taxon>Ecdysozoa</taxon>
        <taxon>Arthropoda</taxon>
        <taxon>Crustacea</taxon>
        <taxon>Multicrustacea</taxon>
        <taxon>Malacostraca</taxon>
        <taxon>Eumalacostraca</taxon>
        <taxon>Eucarida</taxon>
        <taxon>Decapoda</taxon>
        <taxon>Pleocyemata</taxon>
        <taxon>Astacidea</taxon>
        <taxon>Nephropoidea</taxon>
        <taxon>Nephropidae</taxon>
        <taxon>Homarus</taxon>
    </lineage>
</organism>
<evidence type="ECO:0000313" key="3">
    <source>
        <dbReference type="EMBL" id="KAG7162170.1"/>
    </source>
</evidence>
<accession>A0A8J5MS64</accession>
<sequence length="263" mass="29732">MSPKRKKVKGKGIRKKPTHTTEIEIKSESEQSREEEGGSKNIVYLSSGSPGEGDIGASSLSGRLRRQPKLEIKDEALTIDESSEGERKQSVDLPSTSQPLPKKIKVYEMAPYEDPDKEKRRLNAIMARKNREIKKREIQGLKKENQSLRHVIAQCNKVLRKTNSDVQQLRLELKKSKKFKLQFEETVKSKNRELRDAHDKLVLYRGHIELIACSLEEDNPAKKLIEALLKRMPASRSFTDDTTAGVGASTSSVDPVKVKESVE</sequence>
<dbReference type="OrthoDB" id="6370449at2759"/>
<feature type="region of interest" description="Disordered" evidence="2">
    <location>
        <begin position="1"/>
        <end position="100"/>
    </location>
</feature>
<keyword evidence="4" id="KW-1185">Reference proteome</keyword>
<proteinExistence type="predicted"/>
<evidence type="ECO:0000256" key="1">
    <source>
        <dbReference type="SAM" id="Coils"/>
    </source>
</evidence>
<feature type="compositionally biased region" description="Polar residues" evidence="2">
    <location>
        <begin position="237"/>
        <end position="253"/>
    </location>
</feature>
<dbReference type="Proteomes" id="UP000747542">
    <property type="component" value="Unassembled WGS sequence"/>
</dbReference>
<comment type="caution">
    <text evidence="3">The sequence shown here is derived from an EMBL/GenBank/DDBJ whole genome shotgun (WGS) entry which is preliminary data.</text>
</comment>
<evidence type="ECO:0000313" key="4">
    <source>
        <dbReference type="Proteomes" id="UP000747542"/>
    </source>
</evidence>
<feature type="compositionally biased region" description="Basic and acidic residues" evidence="2">
    <location>
        <begin position="19"/>
        <end position="38"/>
    </location>
</feature>
<evidence type="ECO:0000256" key="2">
    <source>
        <dbReference type="SAM" id="MobiDB-lite"/>
    </source>
</evidence>